<name>A0AAP3XQ41_9PROT</name>
<dbReference type="Pfam" id="PF00829">
    <property type="entry name" value="Ribosomal_L21p"/>
    <property type="match status" value="1"/>
</dbReference>
<protein>
    <recommendedName>
        <fullName evidence="6">Large ribosomal subunit protein bL21</fullName>
    </recommendedName>
</protein>
<dbReference type="InterPro" id="IPR001787">
    <property type="entry name" value="Ribosomal_bL21"/>
</dbReference>
<keyword evidence="9" id="KW-1185">Reference proteome</keyword>
<dbReference type="NCBIfam" id="TIGR00061">
    <property type="entry name" value="L21"/>
    <property type="match status" value="1"/>
</dbReference>
<comment type="subunit">
    <text evidence="6">Part of the 50S ribosomal subunit. Contacts protein L20.</text>
</comment>
<keyword evidence="5 6" id="KW-0687">Ribonucleoprotein</keyword>
<dbReference type="InterPro" id="IPR036164">
    <property type="entry name" value="bL21-like_sf"/>
</dbReference>
<sequence length="105" mass="11484">MYAVIKTGGKQYRVATNDVIKVERLEAEAGSIVELDQVLMLGGEGQELAIGAPLVAGAKVSATVLEQTRGPKLIVFKKRRRKNSRRRTGHRQDLTVLRITDIASA</sequence>
<gene>
    <name evidence="6 8" type="primary">rplU</name>
    <name evidence="8" type="ORF">PZ740_07955</name>
</gene>
<evidence type="ECO:0000313" key="8">
    <source>
        <dbReference type="EMBL" id="MDF1586318.1"/>
    </source>
</evidence>
<dbReference type="GO" id="GO:1990904">
    <property type="term" value="C:ribonucleoprotein complex"/>
    <property type="evidence" value="ECO:0007669"/>
    <property type="project" value="UniProtKB-KW"/>
</dbReference>
<evidence type="ECO:0000256" key="7">
    <source>
        <dbReference type="RuleBase" id="RU000562"/>
    </source>
</evidence>
<accession>A0AAP3XQ41</accession>
<dbReference type="Proteomes" id="UP001301140">
    <property type="component" value="Unassembled WGS sequence"/>
</dbReference>
<dbReference type="GO" id="GO:0019843">
    <property type="term" value="F:rRNA binding"/>
    <property type="evidence" value="ECO:0007669"/>
    <property type="project" value="UniProtKB-UniRule"/>
</dbReference>
<evidence type="ECO:0000256" key="3">
    <source>
        <dbReference type="ARBA" id="ARBA00022884"/>
    </source>
</evidence>
<dbReference type="GO" id="GO:0005737">
    <property type="term" value="C:cytoplasm"/>
    <property type="evidence" value="ECO:0007669"/>
    <property type="project" value="UniProtKB-ARBA"/>
</dbReference>
<dbReference type="PROSITE" id="PS01169">
    <property type="entry name" value="RIBOSOMAL_L21"/>
    <property type="match status" value="1"/>
</dbReference>
<dbReference type="GO" id="GO:0005840">
    <property type="term" value="C:ribosome"/>
    <property type="evidence" value="ECO:0007669"/>
    <property type="project" value="UniProtKB-KW"/>
</dbReference>
<dbReference type="InterPro" id="IPR018258">
    <property type="entry name" value="Ribosomal_bL21_CS"/>
</dbReference>
<comment type="function">
    <text evidence="6 7">This protein binds to 23S rRNA in the presence of protein L20.</text>
</comment>
<evidence type="ECO:0000256" key="1">
    <source>
        <dbReference type="ARBA" id="ARBA00008563"/>
    </source>
</evidence>
<dbReference type="PANTHER" id="PTHR21349">
    <property type="entry name" value="50S RIBOSOMAL PROTEIN L21"/>
    <property type="match status" value="1"/>
</dbReference>
<dbReference type="GO" id="GO:0006412">
    <property type="term" value="P:translation"/>
    <property type="evidence" value="ECO:0007669"/>
    <property type="project" value="UniProtKB-UniRule"/>
</dbReference>
<evidence type="ECO:0000256" key="2">
    <source>
        <dbReference type="ARBA" id="ARBA00022730"/>
    </source>
</evidence>
<organism evidence="8 9">
    <name type="scientific">Marinimicrococcus flavescens</name>
    <dbReference type="NCBI Taxonomy" id="3031815"/>
    <lineage>
        <taxon>Bacteria</taxon>
        <taxon>Pseudomonadati</taxon>
        <taxon>Pseudomonadota</taxon>
        <taxon>Alphaproteobacteria</taxon>
        <taxon>Geminicoccales</taxon>
        <taxon>Geminicoccaceae</taxon>
        <taxon>Marinimicrococcus</taxon>
    </lineage>
</organism>
<dbReference type="EMBL" id="JARGEQ010000082">
    <property type="protein sequence ID" value="MDF1586318.1"/>
    <property type="molecule type" value="Genomic_DNA"/>
</dbReference>
<comment type="similarity">
    <text evidence="1 6 7">Belongs to the bacterial ribosomal protein bL21 family.</text>
</comment>
<comment type="caution">
    <text evidence="8">The sequence shown here is derived from an EMBL/GenBank/DDBJ whole genome shotgun (WGS) entry which is preliminary data.</text>
</comment>
<keyword evidence="2 6" id="KW-0699">rRNA-binding</keyword>
<keyword evidence="3 6" id="KW-0694">RNA-binding</keyword>
<dbReference type="InterPro" id="IPR028909">
    <property type="entry name" value="bL21-like"/>
</dbReference>
<reference evidence="8 9" key="1">
    <citation type="submission" date="2023-03" db="EMBL/GenBank/DDBJ databases">
        <title>YIM 152171 draft genome.</title>
        <authorList>
            <person name="Yang Z."/>
        </authorList>
    </citation>
    <scope>NUCLEOTIDE SEQUENCE [LARGE SCALE GENOMIC DNA]</scope>
    <source>
        <strain evidence="8 9">YIM 152171</strain>
    </source>
</reference>
<evidence type="ECO:0000256" key="5">
    <source>
        <dbReference type="ARBA" id="ARBA00023274"/>
    </source>
</evidence>
<dbReference type="SUPFAM" id="SSF141091">
    <property type="entry name" value="L21p-like"/>
    <property type="match status" value="1"/>
</dbReference>
<dbReference type="RefSeq" id="WP_327788734.1">
    <property type="nucleotide sequence ID" value="NZ_JARGEQ010000082.1"/>
</dbReference>
<dbReference type="PANTHER" id="PTHR21349:SF0">
    <property type="entry name" value="LARGE RIBOSOMAL SUBUNIT PROTEIN BL21M"/>
    <property type="match status" value="1"/>
</dbReference>
<proteinExistence type="inferred from homology"/>
<dbReference type="AlphaFoldDB" id="A0AAP3XQ41"/>
<dbReference type="GO" id="GO:0003735">
    <property type="term" value="F:structural constituent of ribosome"/>
    <property type="evidence" value="ECO:0007669"/>
    <property type="project" value="InterPro"/>
</dbReference>
<dbReference type="HAMAP" id="MF_01363">
    <property type="entry name" value="Ribosomal_bL21"/>
    <property type="match status" value="1"/>
</dbReference>
<evidence type="ECO:0000256" key="6">
    <source>
        <dbReference type="HAMAP-Rule" id="MF_01363"/>
    </source>
</evidence>
<keyword evidence="4 6" id="KW-0689">Ribosomal protein</keyword>
<evidence type="ECO:0000256" key="4">
    <source>
        <dbReference type="ARBA" id="ARBA00022980"/>
    </source>
</evidence>
<evidence type="ECO:0000313" key="9">
    <source>
        <dbReference type="Proteomes" id="UP001301140"/>
    </source>
</evidence>